<dbReference type="OrthoDB" id="981249at2"/>
<dbReference type="RefSeq" id="WP_085516527.1">
    <property type="nucleotide sequence ID" value="NZ_FXAW01000003.1"/>
</dbReference>
<dbReference type="AlphaFoldDB" id="A0A1X7JHJ7"/>
<reference evidence="4" key="1">
    <citation type="submission" date="2017-04" db="EMBL/GenBank/DDBJ databases">
        <authorList>
            <person name="Varghese N."/>
            <person name="Submissions S."/>
        </authorList>
    </citation>
    <scope>NUCLEOTIDE SEQUENCE [LARGE SCALE GENOMIC DNA]</scope>
    <source>
        <strain evidence="4">DSM 4125</strain>
    </source>
</reference>
<keyword evidence="2" id="KW-1133">Transmembrane helix</keyword>
<evidence type="ECO:0000313" key="3">
    <source>
        <dbReference type="EMBL" id="SMG27210.1"/>
    </source>
</evidence>
<proteinExistence type="predicted"/>
<name>A0A1X7JHJ7_9BACT</name>
<evidence type="ECO:0000256" key="1">
    <source>
        <dbReference type="SAM" id="Coils"/>
    </source>
</evidence>
<dbReference type="STRING" id="1028.SAMN05661096_01584"/>
<keyword evidence="2" id="KW-0472">Membrane</keyword>
<dbReference type="Pfam" id="PF19579">
    <property type="entry name" value="FtsL_2"/>
    <property type="match status" value="1"/>
</dbReference>
<keyword evidence="4" id="KW-1185">Reference proteome</keyword>
<dbReference type="InterPro" id="IPR045755">
    <property type="entry name" value="FtsL-like"/>
</dbReference>
<keyword evidence="2" id="KW-0812">Transmembrane</keyword>
<sequence length="127" mass="14340">MTENTFKKKDKNKAKDSASGSIFSKLDKALGGNNAEGGLPVHYLPYVLFLVVMGIFYIGNSHYADKTTRKIDKLHQEVEDLRADYTTLKSEYMFASKQSEVAKKVKKLGLKESEKPPFKIVVEKGEY</sequence>
<protein>
    <submittedName>
        <fullName evidence="3">Uncharacterized protein</fullName>
    </submittedName>
</protein>
<dbReference type="EMBL" id="FXAW01000003">
    <property type="protein sequence ID" value="SMG27210.1"/>
    <property type="molecule type" value="Genomic_DNA"/>
</dbReference>
<keyword evidence="1" id="KW-0175">Coiled coil</keyword>
<gene>
    <name evidence="3" type="ORF">SAMN05661096_01584</name>
</gene>
<evidence type="ECO:0000256" key="2">
    <source>
        <dbReference type="SAM" id="Phobius"/>
    </source>
</evidence>
<feature type="transmembrane region" description="Helical" evidence="2">
    <location>
        <begin position="43"/>
        <end position="60"/>
    </location>
</feature>
<evidence type="ECO:0000313" key="4">
    <source>
        <dbReference type="Proteomes" id="UP000193804"/>
    </source>
</evidence>
<organism evidence="3 4">
    <name type="scientific">Marivirga sericea</name>
    <dbReference type="NCBI Taxonomy" id="1028"/>
    <lineage>
        <taxon>Bacteria</taxon>
        <taxon>Pseudomonadati</taxon>
        <taxon>Bacteroidota</taxon>
        <taxon>Cytophagia</taxon>
        <taxon>Cytophagales</taxon>
        <taxon>Marivirgaceae</taxon>
        <taxon>Marivirga</taxon>
    </lineage>
</organism>
<dbReference type="Proteomes" id="UP000193804">
    <property type="component" value="Unassembled WGS sequence"/>
</dbReference>
<accession>A0A1X7JHJ7</accession>
<feature type="coiled-coil region" evidence="1">
    <location>
        <begin position="64"/>
        <end position="91"/>
    </location>
</feature>